<sequence>MKWKMGNTNREWLGFFKVGQEMTYGSVDWKEGWYIDCQKEGDIKPAIGVPLFPTAEQELENDIQGFKDIIETYIKRVSALAQDIMEAMALSLNLPRDFFFKKYTYDPFTQMAMLHYPSFHKDKNISNPDDSSKIEKFGTGPHTDQGFLTILHQDNVGGLQVQLKDKPGHYIDAPPIPGTFICNLGDMLDKSTNGYYLSNVHRVKYNMTGRDRYSFAFFFDPNLDSVPELIPSEFVKQGEKPERWDKQNIHEGFSGTYGDYFMAKIGRIFPDYVYKSTGKLT</sequence>
<dbReference type="Gene3D" id="2.60.120.330">
    <property type="entry name" value="B-lactam Antibiotic, Isopenicillin N Synthase, Chain"/>
    <property type="match status" value="1"/>
</dbReference>
<dbReference type="OMA" id="WLGFFKV"/>
<dbReference type="PRINTS" id="PR00682">
    <property type="entry name" value="IPNSYNTHASE"/>
</dbReference>
<name>D3BLG0_HETP5</name>
<dbReference type="GO" id="GO:0016491">
    <property type="term" value="F:oxidoreductase activity"/>
    <property type="evidence" value="ECO:0007669"/>
    <property type="project" value="UniProtKB-KW"/>
</dbReference>
<comment type="similarity">
    <text evidence="1">Belongs to the iron/ascorbate-dependent oxidoreductase family.</text>
</comment>
<proteinExistence type="inferred from homology"/>
<dbReference type="GeneID" id="31364869"/>
<dbReference type="EMBL" id="ADBJ01000039">
    <property type="protein sequence ID" value="EFA77894.1"/>
    <property type="molecule type" value="Genomic_DNA"/>
</dbReference>
<keyword evidence="1" id="KW-0479">Metal-binding</keyword>
<dbReference type="STRING" id="670386.D3BLG0"/>
<keyword evidence="4" id="KW-1185">Reference proteome</keyword>
<evidence type="ECO:0000313" key="4">
    <source>
        <dbReference type="Proteomes" id="UP000001396"/>
    </source>
</evidence>
<dbReference type="InterPro" id="IPR050231">
    <property type="entry name" value="Iron_ascorbate_oxido_reductase"/>
</dbReference>
<dbReference type="InterPro" id="IPR005123">
    <property type="entry name" value="Oxoglu/Fe-dep_dioxygenase_dom"/>
</dbReference>
<dbReference type="PANTHER" id="PTHR47990">
    <property type="entry name" value="2-OXOGLUTARATE (2OG) AND FE(II)-DEPENDENT OXYGENASE SUPERFAMILY PROTEIN-RELATED"/>
    <property type="match status" value="1"/>
</dbReference>
<dbReference type="InParanoid" id="D3BLG0"/>
<keyword evidence="1" id="KW-0408">Iron</keyword>
<organism evidence="3 4">
    <name type="scientific">Heterostelium pallidum (strain ATCC 26659 / Pp 5 / PN500)</name>
    <name type="common">Cellular slime mold</name>
    <name type="synonym">Polysphondylium pallidum</name>
    <dbReference type="NCBI Taxonomy" id="670386"/>
    <lineage>
        <taxon>Eukaryota</taxon>
        <taxon>Amoebozoa</taxon>
        <taxon>Evosea</taxon>
        <taxon>Eumycetozoa</taxon>
        <taxon>Dictyostelia</taxon>
        <taxon>Acytosteliales</taxon>
        <taxon>Acytosteliaceae</taxon>
        <taxon>Heterostelium</taxon>
    </lineage>
</organism>
<reference evidence="3 4" key="1">
    <citation type="journal article" date="2011" name="Genome Res.">
        <title>Phylogeny-wide analysis of social amoeba genomes highlights ancient origins for complex intercellular communication.</title>
        <authorList>
            <person name="Heidel A.J."/>
            <person name="Lawal H.M."/>
            <person name="Felder M."/>
            <person name="Schilde C."/>
            <person name="Helps N.R."/>
            <person name="Tunggal B."/>
            <person name="Rivero F."/>
            <person name="John U."/>
            <person name="Schleicher M."/>
            <person name="Eichinger L."/>
            <person name="Platzer M."/>
            <person name="Noegel A.A."/>
            <person name="Schaap P."/>
            <person name="Gloeckner G."/>
        </authorList>
    </citation>
    <scope>NUCLEOTIDE SEQUENCE [LARGE SCALE GENOMIC DNA]</scope>
    <source>
        <strain evidence="4">ATCC 26659 / Pp 5 / PN500</strain>
    </source>
</reference>
<evidence type="ECO:0000256" key="1">
    <source>
        <dbReference type="RuleBase" id="RU003682"/>
    </source>
</evidence>
<dbReference type="AlphaFoldDB" id="D3BLG0"/>
<dbReference type="Proteomes" id="UP000001396">
    <property type="component" value="Unassembled WGS sequence"/>
</dbReference>
<keyword evidence="1" id="KW-0560">Oxidoreductase</keyword>
<evidence type="ECO:0000313" key="3">
    <source>
        <dbReference type="EMBL" id="EFA77894.1"/>
    </source>
</evidence>
<feature type="domain" description="Fe2OG dioxygenase" evidence="2">
    <location>
        <begin position="107"/>
        <end position="221"/>
    </location>
</feature>
<dbReference type="Pfam" id="PF03171">
    <property type="entry name" value="2OG-FeII_Oxy"/>
    <property type="match status" value="1"/>
</dbReference>
<dbReference type="SUPFAM" id="SSF51197">
    <property type="entry name" value="Clavaminate synthase-like"/>
    <property type="match status" value="1"/>
</dbReference>
<dbReference type="FunCoup" id="D3BLG0">
    <property type="interactions" value="1"/>
</dbReference>
<dbReference type="GO" id="GO:0046872">
    <property type="term" value="F:metal ion binding"/>
    <property type="evidence" value="ECO:0007669"/>
    <property type="project" value="UniProtKB-KW"/>
</dbReference>
<dbReference type="PROSITE" id="PS51471">
    <property type="entry name" value="FE2OG_OXY"/>
    <property type="match status" value="1"/>
</dbReference>
<dbReference type="InterPro" id="IPR027443">
    <property type="entry name" value="IPNS-like_sf"/>
</dbReference>
<gene>
    <name evidence="3" type="primary">Ddaco</name>
    <name evidence="3" type="ORF">PPL_09394</name>
</gene>
<dbReference type="RefSeq" id="XP_020430022.1">
    <property type="nucleotide sequence ID" value="XM_020580189.1"/>
</dbReference>
<evidence type="ECO:0000259" key="2">
    <source>
        <dbReference type="PROSITE" id="PS51471"/>
    </source>
</evidence>
<protein>
    <submittedName>
        <fullName evidence="3">Oxidoreductase</fullName>
    </submittedName>
</protein>
<comment type="caution">
    <text evidence="3">The sequence shown here is derived from an EMBL/GenBank/DDBJ whole genome shotgun (WGS) entry which is preliminary data.</text>
</comment>
<accession>D3BLG0</accession>
<dbReference type="InterPro" id="IPR044861">
    <property type="entry name" value="IPNS-like_FE2OG_OXY"/>
</dbReference>